<keyword evidence="2 7" id="KW-0813">Transport</keyword>
<evidence type="ECO:0000256" key="7">
    <source>
        <dbReference type="RuleBase" id="RU363032"/>
    </source>
</evidence>
<feature type="transmembrane region" description="Helical" evidence="7">
    <location>
        <begin position="101"/>
        <end position="122"/>
    </location>
</feature>
<evidence type="ECO:0000256" key="1">
    <source>
        <dbReference type="ARBA" id="ARBA00004651"/>
    </source>
</evidence>
<sequence length="270" mass="30280">MAKVAIYSLTVLLAVIFVIPLVWMFVVSFKPEGVSAITINEWVDFSDLTLQNYKKVLTESQILRWTYNSLIIGAITTIITVLISSLAAFAFSRKTFKTKGFWFILCASGLLIPTEAMLIPLYETVLSMNLLDSNWGIILPSLTNPLGLILIMQFMNGLPKDYMEAAQLDGCKDLRLWWSIYMPLTRSAMISIGIFYFIMSWNNFIWPYIVINTEENMVLATGLPTFLANNVLHVNTIMTASAIAAIPTMIVYILLQKHIVQGVSMTGVKG</sequence>
<evidence type="ECO:0000256" key="5">
    <source>
        <dbReference type="ARBA" id="ARBA00022989"/>
    </source>
</evidence>
<feature type="transmembrane region" description="Helical" evidence="7">
    <location>
        <begin position="176"/>
        <end position="198"/>
    </location>
</feature>
<evidence type="ECO:0000256" key="4">
    <source>
        <dbReference type="ARBA" id="ARBA00022692"/>
    </source>
</evidence>
<evidence type="ECO:0000313" key="9">
    <source>
        <dbReference type="EMBL" id="GIP17714.1"/>
    </source>
</evidence>
<dbReference type="Pfam" id="PF00528">
    <property type="entry name" value="BPD_transp_1"/>
    <property type="match status" value="1"/>
</dbReference>
<comment type="similarity">
    <text evidence="7">Belongs to the binding-protein-dependent transport system permease family.</text>
</comment>
<dbReference type="PROSITE" id="PS50928">
    <property type="entry name" value="ABC_TM1"/>
    <property type="match status" value="1"/>
</dbReference>
<protein>
    <submittedName>
        <fullName evidence="9">Sugar ABC transporter permease</fullName>
    </submittedName>
</protein>
<dbReference type="InterPro" id="IPR035906">
    <property type="entry name" value="MetI-like_sf"/>
</dbReference>
<dbReference type="GO" id="GO:0005886">
    <property type="term" value="C:plasma membrane"/>
    <property type="evidence" value="ECO:0007669"/>
    <property type="project" value="UniProtKB-SubCell"/>
</dbReference>
<dbReference type="PANTHER" id="PTHR43744">
    <property type="entry name" value="ABC TRANSPORTER PERMEASE PROTEIN MG189-RELATED-RELATED"/>
    <property type="match status" value="1"/>
</dbReference>
<dbReference type="AlphaFoldDB" id="A0A919YST7"/>
<dbReference type="Gene3D" id="1.10.3720.10">
    <property type="entry name" value="MetI-like"/>
    <property type="match status" value="1"/>
</dbReference>
<dbReference type="EMBL" id="BOSE01000006">
    <property type="protein sequence ID" value="GIP17714.1"/>
    <property type="molecule type" value="Genomic_DNA"/>
</dbReference>
<feature type="transmembrane region" description="Helical" evidence="7">
    <location>
        <begin position="65"/>
        <end position="89"/>
    </location>
</feature>
<dbReference type="Proteomes" id="UP000683139">
    <property type="component" value="Unassembled WGS sequence"/>
</dbReference>
<dbReference type="RefSeq" id="WP_246563674.1">
    <property type="nucleotide sequence ID" value="NZ_BOSE01000006.1"/>
</dbReference>
<gene>
    <name evidence="9" type="ORF">J40TS1_33560</name>
</gene>
<keyword evidence="5 7" id="KW-1133">Transmembrane helix</keyword>
<feature type="transmembrane region" description="Helical" evidence="7">
    <location>
        <begin position="7"/>
        <end position="26"/>
    </location>
</feature>
<name>A0A919YST7_9BACL</name>
<keyword evidence="6 7" id="KW-0472">Membrane</keyword>
<evidence type="ECO:0000259" key="8">
    <source>
        <dbReference type="PROSITE" id="PS50928"/>
    </source>
</evidence>
<comment type="caution">
    <text evidence="9">The sequence shown here is derived from an EMBL/GenBank/DDBJ whole genome shotgun (WGS) entry which is preliminary data.</text>
</comment>
<dbReference type="PANTHER" id="PTHR43744:SF12">
    <property type="entry name" value="ABC TRANSPORTER PERMEASE PROTEIN MG189-RELATED"/>
    <property type="match status" value="1"/>
</dbReference>
<keyword evidence="4 7" id="KW-0812">Transmembrane</keyword>
<feature type="transmembrane region" description="Helical" evidence="7">
    <location>
        <begin position="232"/>
        <end position="255"/>
    </location>
</feature>
<accession>A0A919YST7</accession>
<keyword evidence="3" id="KW-1003">Cell membrane</keyword>
<evidence type="ECO:0000256" key="6">
    <source>
        <dbReference type="ARBA" id="ARBA00023136"/>
    </source>
</evidence>
<dbReference type="SUPFAM" id="SSF161098">
    <property type="entry name" value="MetI-like"/>
    <property type="match status" value="1"/>
</dbReference>
<feature type="transmembrane region" description="Helical" evidence="7">
    <location>
        <begin position="134"/>
        <end position="155"/>
    </location>
</feature>
<reference evidence="9" key="1">
    <citation type="submission" date="2021-03" db="EMBL/GenBank/DDBJ databases">
        <title>Antimicrobial resistance genes in bacteria isolated from Japanese honey, and their potential for conferring macrolide and lincosamide resistance in the American foulbrood pathogen Paenibacillus larvae.</title>
        <authorList>
            <person name="Okamoto M."/>
            <person name="Kumagai M."/>
            <person name="Kanamori H."/>
            <person name="Takamatsu D."/>
        </authorList>
    </citation>
    <scope>NUCLEOTIDE SEQUENCE</scope>
    <source>
        <strain evidence="9">J40TS1</strain>
    </source>
</reference>
<feature type="domain" description="ABC transmembrane type-1" evidence="8">
    <location>
        <begin position="66"/>
        <end position="255"/>
    </location>
</feature>
<organism evidence="9 10">
    <name type="scientific">Paenibacillus montaniterrae</name>
    <dbReference type="NCBI Taxonomy" id="429341"/>
    <lineage>
        <taxon>Bacteria</taxon>
        <taxon>Bacillati</taxon>
        <taxon>Bacillota</taxon>
        <taxon>Bacilli</taxon>
        <taxon>Bacillales</taxon>
        <taxon>Paenibacillaceae</taxon>
        <taxon>Paenibacillus</taxon>
    </lineage>
</organism>
<evidence type="ECO:0000256" key="3">
    <source>
        <dbReference type="ARBA" id="ARBA00022475"/>
    </source>
</evidence>
<dbReference type="GO" id="GO:0055085">
    <property type="term" value="P:transmembrane transport"/>
    <property type="evidence" value="ECO:0007669"/>
    <property type="project" value="InterPro"/>
</dbReference>
<comment type="subcellular location">
    <subcellularLocation>
        <location evidence="1 7">Cell membrane</location>
        <topology evidence="1 7">Multi-pass membrane protein</topology>
    </subcellularLocation>
</comment>
<keyword evidence="10" id="KW-1185">Reference proteome</keyword>
<dbReference type="CDD" id="cd06261">
    <property type="entry name" value="TM_PBP2"/>
    <property type="match status" value="1"/>
</dbReference>
<evidence type="ECO:0000256" key="2">
    <source>
        <dbReference type="ARBA" id="ARBA00022448"/>
    </source>
</evidence>
<proteinExistence type="inferred from homology"/>
<dbReference type="InterPro" id="IPR000515">
    <property type="entry name" value="MetI-like"/>
</dbReference>
<evidence type="ECO:0000313" key="10">
    <source>
        <dbReference type="Proteomes" id="UP000683139"/>
    </source>
</evidence>